<organism evidence="2 3">
    <name type="scientific">Chitinophaga rupis</name>
    <dbReference type="NCBI Taxonomy" id="573321"/>
    <lineage>
        <taxon>Bacteria</taxon>
        <taxon>Pseudomonadati</taxon>
        <taxon>Bacteroidota</taxon>
        <taxon>Chitinophagia</taxon>
        <taxon>Chitinophagales</taxon>
        <taxon>Chitinophagaceae</taxon>
        <taxon>Chitinophaga</taxon>
    </lineage>
</organism>
<sequence length="283" mass="32517">MPFHLPLLRTTCVFALLCLLAACNKNDHWPPKPEDCGCDAKNFVAITDDDHVLYSNRGYRFDKIYKADGSIDKFYMNVWGPGSPYDYIAYFKTSGNWAFLIDSTSQDTVLRVELNNRKQPVRSFLKDPLGFVGPWQYYTYNNKGQLVKAAKGDVYGAYSVKYDPYGNVLAYVWDQDTSFSMTFTYDYNTPIKGGSYFVNDADIATREIMILQLLRLLPSSPHHKMLTAKGLSYYPPFDRSFVNQQIDGEGYVTYYETSLWYGDGLLKCTTNWHCNGKQPPQKY</sequence>
<feature type="signal peptide" evidence="1">
    <location>
        <begin position="1"/>
        <end position="21"/>
    </location>
</feature>
<protein>
    <recommendedName>
        <fullName evidence="4">YD repeat-containing protein</fullName>
    </recommendedName>
</protein>
<proteinExistence type="predicted"/>
<dbReference type="Proteomes" id="UP000198984">
    <property type="component" value="Unassembled WGS sequence"/>
</dbReference>
<accession>A0A1H7RCY2</accession>
<dbReference type="EMBL" id="FOBB01000002">
    <property type="protein sequence ID" value="SEL57754.1"/>
    <property type="molecule type" value="Genomic_DNA"/>
</dbReference>
<reference evidence="2 3" key="1">
    <citation type="submission" date="2016-10" db="EMBL/GenBank/DDBJ databases">
        <authorList>
            <person name="de Groot N.N."/>
        </authorList>
    </citation>
    <scope>NUCLEOTIDE SEQUENCE [LARGE SCALE GENOMIC DNA]</scope>
    <source>
        <strain evidence="2 3">DSM 21039</strain>
    </source>
</reference>
<keyword evidence="1" id="KW-0732">Signal</keyword>
<dbReference type="RefSeq" id="WP_089910149.1">
    <property type="nucleotide sequence ID" value="NZ_FOBB01000002.1"/>
</dbReference>
<gene>
    <name evidence="2" type="ORF">SAMN04488505_102591</name>
</gene>
<evidence type="ECO:0000313" key="2">
    <source>
        <dbReference type="EMBL" id="SEL57754.1"/>
    </source>
</evidence>
<feature type="chain" id="PRO_5011462845" description="YD repeat-containing protein" evidence="1">
    <location>
        <begin position="22"/>
        <end position="283"/>
    </location>
</feature>
<evidence type="ECO:0000256" key="1">
    <source>
        <dbReference type="SAM" id="SignalP"/>
    </source>
</evidence>
<keyword evidence="3" id="KW-1185">Reference proteome</keyword>
<evidence type="ECO:0008006" key="4">
    <source>
        <dbReference type="Google" id="ProtNLM"/>
    </source>
</evidence>
<name>A0A1H7RCY2_9BACT</name>
<dbReference type="OrthoDB" id="1237875at2"/>
<evidence type="ECO:0000313" key="3">
    <source>
        <dbReference type="Proteomes" id="UP000198984"/>
    </source>
</evidence>
<dbReference type="AlphaFoldDB" id="A0A1H7RCY2"/>